<feature type="domain" description="Flagellar basal-body/hook protein C-terminal" evidence="6">
    <location>
        <begin position="211"/>
        <end position="255"/>
    </location>
</feature>
<keyword evidence="3 4" id="KW-0975">Bacterial flagellum</keyword>
<feature type="domain" description="Flagellar basal body rod protein N-terminal" evidence="5">
    <location>
        <begin position="6"/>
        <end position="35"/>
    </location>
</feature>
<dbReference type="InterPro" id="IPR037925">
    <property type="entry name" value="FlgE/F/G-like"/>
</dbReference>
<evidence type="ECO:0000256" key="2">
    <source>
        <dbReference type="ARBA" id="ARBA00009677"/>
    </source>
</evidence>
<sequence length="257" mass="27046">MNGAFEVGAAGLRAEQKALEILANNIANVNTAGFKRSETQFSEILAQRANAEIAEPVATGDILAAAGGVRVTARETFLSQGTLRPTDNPLDIAIDGQGFIELMGPNGRSLFWRGGRLQVNEDGLLATAAGLPLRATINVPMDLSALAISADGIVSAETTAGDRLELGQIGLVRVERETELERVEGGLLQLVDGARPIDTVAAEDGSGRLVQGSIEESNVALTEEMVQMMIVQRAYAANAQAVQIADQLAAITNNLRQ</sequence>
<evidence type="ECO:0000313" key="9">
    <source>
        <dbReference type="Proteomes" id="UP001335183"/>
    </source>
</evidence>
<dbReference type="InterPro" id="IPR001444">
    <property type="entry name" value="Flag_bb_rod_N"/>
</dbReference>
<dbReference type="Pfam" id="PF00460">
    <property type="entry name" value="Flg_bb_rod"/>
    <property type="match status" value="1"/>
</dbReference>
<evidence type="ECO:0000313" key="8">
    <source>
        <dbReference type="EMBL" id="WWA47604.1"/>
    </source>
</evidence>
<evidence type="ECO:0000256" key="1">
    <source>
        <dbReference type="ARBA" id="ARBA00004117"/>
    </source>
</evidence>
<accession>A0ABZ2D413</accession>
<evidence type="ECO:0000256" key="3">
    <source>
        <dbReference type="ARBA" id="ARBA00023143"/>
    </source>
</evidence>
<name>A0ABZ2D413_9SPHN</name>
<dbReference type="PANTHER" id="PTHR30435:SF19">
    <property type="entry name" value="FLAGELLAR BASAL-BODY ROD PROTEIN FLGG"/>
    <property type="match status" value="1"/>
</dbReference>
<evidence type="ECO:0000259" key="6">
    <source>
        <dbReference type="Pfam" id="PF06429"/>
    </source>
</evidence>
<reference evidence="8 9" key="1">
    <citation type="submission" date="2024-02" db="EMBL/GenBank/DDBJ databases">
        <title>The whole genome sequence of five bacterial samples isolated from Abu Dhabi Sabkha-shore region.</title>
        <authorList>
            <person name="Sudalaimuthuasari N."/>
            <person name="Sarfraz B."/>
            <person name="Tuyisabe J.D."/>
            <person name="Mugisha Ntwali L.D.M."/>
            <person name="Ali A.I.A.A."/>
            <person name="Almansoori S.Z.A."/>
            <person name="Alajami H.S.A."/>
            <person name="Almeqbaali A.A.S."/>
            <person name="Kundu B."/>
            <person name="Saeed E.E."/>
            <person name="Sukumarinath V."/>
            <person name="Mishra A.K."/>
            <person name="Hazzouri K.M."/>
            <person name="Almaskari R."/>
            <person name="Sharma A.K."/>
            <person name="Amiri K.M.A."/>
        </authorList>
    </citation>
    <scope>NUCLEOTIDE SEQUENCE [LARGE SCALE GENOMIC DNA]</scope>
    <source>
        <strain evidence="9">kcgeb_sd</strain>
    </source>
</reference>
<dbReference type="EMBL" id="CP144918">
    <property type="protein sequence ID" value="WWA47604.1"/>
    <property type="molecule type" value="Genomic_DNA"/>
</dbReference>
<dbReference type="InterPro" id="IPR010930">
    <property type="entry name" value="Flg_bb/hook_C_dom"/>
</dbReference>
<protein>
    <submittedName>
        <fullName evidence="8">Flagellar hook basal-body protein</fullName>
    </submittedName>
</protein>
<dbReference type="InterPro" id="IPR020013">
    <property type="entry name" value="Flagellar_FlgE/F/G"/>
</dbReference>
<keyword evidence="8" id="KW-0966">Cell projection</keyword>
<comment type="similarity">
    <text evidence="2 4">Belongs to the flagella basal body rod proteins family.</text>
</comment>
<proteinExistence type="inferred from homology"/>
<keyword evidence="9" id="KW-1185">Reference proteome</keyword>
<dbReference type="RefSeq" id="WP_338446494.1">
    <property type="nucleotide sequence ID" value="NZ_CP144918.1"/>
</dbReference>
<dbReference type="Pfam" id="PF06429">
    <property type="entry name" value="Flg_bbr_C"/>
    <property type="match status" value="1"/>
</dbReference>
<dbReference type="NCBIfam" id="TIGR03506">
    <property type="entry name" value="FlgEFG_subfam"/>
    <property type="match status" value="2"/>
</dbReference>
<keyword evidence="8" id="KW-0969">Cilium</keyword>
<feature type="domain" description="Flagellar hook protein FlgE/F/G-like D1" evidence="7">
    <location>
        <begin position="93"/>
        <end position="156"/>
    </location>
</feature>
<comment type="subcellular location">
    <subcellularLocation>
        <location evidence="1 4">Bacterial flagellum basal body</location>
    </subcellularLocation>
</comment>
<evidence type="ECO:0000259" key="5">
    <source>
        <dbReference type="Pfam" id="PF00460"/>
    </source>
</evidence>
<dbReference type="SUPFAM" id="SSF117143">
    <property type="entry name" value="Flagellar hook protein flgE"/>
    <property type="match status" value="1"/>
</dbReference>
<evidence type="ECO:0000256" key="4">
    <source>
        <dbReference type="RuleBase" id="RU362116"/>
    </source>
</evidence>
<evidence type="ECO:0000259" key="7">
    <source>
        <dbReference type="Pfam" id="PF22692"/>
    </source>
</evidence>
<dbReference type="InterPro" id="IPR053967">
    <property type="entry name" value="LlgE_F_G-like_D1"/>
</dbReference>
<dbReference type="Pfam" id="PF22692">
    <property type="entry name" value="LlgE_F_G_D1"/>
    <property type="match status" value="1"/>
</dbReference>
<dbReference type="Proteomes" id="UP001335183">
    <property type="component" value="Chromosome"/>
</dbReference>
<dbReference type="PANTHER" id="PTHR30435">
    <property type="entry name" value="FLAGELLAR PROTEIN"/>
    <property type="match status" value="1"/>
</dbReference>
<gene>
    <name evidence="8" type="ORF">V5F89_01475</name>
</gene>
<organism evidence="8 9">
    <name type="scientific">Pelagerythrobacter marensis</name>
    <dbReference type="NCBI Taxonomy" id="543877"/>
    <lineage>
        <taxon>Bacteria</taxon>
        <taxon>Pseudomonadati</taxon>
        <taxon>Pseudomonadota</taxon>
        <taxon>Alphaproteobacteria</taxon>
        <taxon>Sphingomonadales</taxon>
        <taxon>Erythrobacteraceae</taxon>
        <taxon>Pelagerythrobacter</taxon>
    </lineage>
</organism>
<keyword evidence="8" id="KW-0282">Flagellum</keyword>